<keyword evidence="3" id="KW-1185">Reference proteome</keyword>
<protein>
    <recommendedName>
        <fullName evidence="1">F-box domain-containing protein</fullName>
    </recommendedName>
</protein>
<dbReference type="SUPFAM" id="SSF81383">
    <property type="entry name" value="F-box domain"/>
    <property type="match status" value="1"/>
</dbReference>
<evidence type="ECO:0000313" key="2">
    <source>
        <dbReference type="EMBL" id="CAK5263356.1"/>
    </source>
</evidence>
<gene>
    <name evidence="2" type="ORF">MYCIT1_LOCUS2799</name>
</gene>
<dbReference type="AlphaFoldDB" id="A0AAD2GTK0"/>
<dbReference type="Proteomes" id="UP001295794">
    <property type="component" value="Unassembled WGS sequence"/>
</dbReference>
<organism evidence="2 3">
    <name type="scientific">Mycena citricolor</name>
    <dbReference type="NCBI Taxonomy" id="2018698"/>
    <lineage>
        <taxon>Eukaryota</taxon>
        <taxon>Fungi</taxon>
        <taxon>Dikarya</taxon>
        <taxon>Basidiomycota</taxon>
        <taxon>Agaricomycotina</taxon>
        <taxon>Agaricomycetes</taxon>
        <taxon>Agaricomycetidae</taxon>
        <taxon>Agaricales</taxon>
        <taxon>Marasmiineae</taxon>
        <taxon>Mycenaceae</taxon>
        <taxon>Mycena</taxon>
    </lineage>
</organism>
<dbReference type="InterPro" id="IPR001810">
    <property type="entry name" value="F-box_dom"/>
</dbReference>
<dbReference type="PROSITE" id="PS50181">
    <property type="entry name" value="FBOX"/>
    <property type="match status" value="1"/>
</dbReference>
<dbReference type="EMBL" id="CAVNYO010000040">
    <property type="protein sequence ID" value="CAK5263356.1"/>
    <property type="molecule type" value="Genomic_DNA"/>
</dbReference>
<proteinExistence type="predicted"/>
<name>A0AAD2GTK0_9AGAR</name>
<feature type="domain" description="F-box" evidence="1">
    <location>
        <begin position="1"/>
        <end position="48"/>
    </location>
</feature>
<evidence type="ECO:0000259" key="1">
    <source>
        <dbReference type="PROSITE" id="PS50181"/>
    </source>
</evidence>
<dbReference type="InterPro" id="IPR036047">
    <property type="entry name" value="F-box-like_dom_sf"/>
</dbReference>
<dbReference type="Pfam" id="PF12937">
    <property type="entry name" value="F-box-like"/>
    <property type="match status" value="1"/>
</dbReference>
<evidence type="ECO:0000313" key="3">
    <source>
        <dbReference type="Proteomes" id="UP001295794"/>
    </source>
</evidence>
<accession>A0AAD2GTK0</accession>
<comment type="caution">
    <text evidence="2">The sequence shown here is derived from an EMBL/GenBank/DDBJ whole genome shotgun (WGS) entry which is preliminary data.</text>
</comment>
<sequence>MGLFQLPTELIVYAFGFLSRCDLDSCSNVCTTLHDLISSSANLQFLRSAEIAGVEGNPLSPLGAIERLQRLNAREAAYQQARPAWVCSVPVPFQSSSIYELSGETFWLGEAGRQAVWYLRLPRVESATPVWQRIAVSSPDRHIVDFGLSVEENDLLVLATLDTEFTLRLEFVSVLTGNRHPAAKDAIDVTNTQDERCSLILEVAGDHIIVIASYPLAHRPDCVWLYNWKTGTVKFDLQAVNHTYSGAVFLSTDVFLLANSHTACFELWRISEEQPPSEPALVLHLPRLSLEHRIWELSVRGEPSPARSRAFQDRAVPFSSVAEEAIIVFRIMFRGPGPSCRLLLFIHRHALLALLSSPDVSEMHYPVWGPDICRWINMGALVPSWITIASGQRCVLSRQIRNDFILLDFNADPERERPLATVLPPEDTFSEPVRGLWTEPVASRLPCSVQFSERLSSGFEGMSLSDSHIIAMKRNQATLNIESVDVLFFG</sequence>
<reference evidence="2" key="1">
    <citation type="submission" date="2023-11" db="EMBL/GenBank/DDBJ databases">
        <authorList>
            <person name="De Vega J J."/>
            <person name="De Vega J J."/>
        </authorList>
    </citation>
    <scope>NUCLEOTIDE SEQUENCE</scope>
</reference>